<feature type="binding site" evidence="8">
    <location>
        <position position="20"/>
    </location>
    <ligand>
        <name>GTP</name>
        <dbReference type="ChEBI" id="CHEBI:37565"/>
    </ligand>
</feature>
<gene>
    <name evidence="8" type="primary">mobA</name>
    <name evidence="11" type="ORF">GGQ80_001081</name>
</gene>
<evidence type="ECO:0000256" key="5">
    <source>
        <dbReference type="ARBA" id="ARBA00022842"/>
    </source>
</evidence>
<dbReference type="PANTHER" id="PTHR19136:SF81">
    <property type="entry name" value="MOLYBDENUM COFACTOR GUANYLYLTRANSFERASE"/>
    <property type="match status" value="1"/>
</dbReference>
<name>A0A840F1H8_9SPHN</name>
<keyword evidence="4 8" id="KW-0547">Nucleotide-binding</keyword>
<dbReference type="InterPro" id="IPR025877">
    <property type="entry name" value="MobA-like_NTP_Trfase"/>
</dbReference>
<dbReference type="EMBL" id="JACIEV010000002">
    <property type="protein sequence ID" value="MBB4153193.1"/>
    <property type="molecule type" value="Genomic_DNA"/>
</dbReference>
<comment type="similarity">
    <text evidence="8">Belongs to the MobA family.</text>
</comment>
<evidence type="ECO:0000256" key="7">
    <source>
        <dbReference type="ARBA" id="ARBA00023150"/>
    </source>
</evidence>
<keyword evidence="7 8" id="KW-0501">Molybdenum cofactor biosynthesis</keyword>
<evidence type="ECO:0000256" key="3">
    <source>
        <dbReference type="ARBA" id="ARBA00022723"/>
    </source>
</evidence>
<reference evidence="11 12" key="1">
    <citation type="submission" date="2020-08" db="EMBL/GenBank/DDBJ databases">
        <title>Genomic Encyclopedia of Type Strains, Phase IV (KMG-IV): sequencing the most valuable type-strain genomes for metagenomic binning, comparative biology and taxonomic classification.</title>
        <authorList>
            <person name="Goeker M."/>
        </authorList>
    </citation>
    <scope>NUCLEOTIDE SEQUENCE [LARGE SCALE GENOMIC DNA]</scope>
    <source>
        <strain evidence="11 12">YC6723</strain>
    </source>
</reference>
<dbReference type="GO" id="GO:0005525">
    <property type="term" value="F:GTP binding"/>
    <property type="evidence" value="ECO:0007669"/>
    <property type="project" value="UniProtKB-UniRule"/>
</dbReference>
<keyword evidence="3 8" id="KW-0479">Metal-binding</keyword>
<feature type="binding site" evidence="8">
    <location>
        <position position="93"/>
    </location>
    <ligand>
        <name>GTP</name>
        <dbReference type="ChEBI" id="CHEBI:37565"/>
    </ligand>
</feature>
<sequence length="185" mass="18730">MSLLGAILAGGEARRFGSDKALAEWRGRALIDHVAVGLAPQVDTVIVCGRQHPGLVGVSDRPEAGLGPLGGIAAALHHAAAHGFAAVLTLPCDGPVVPDDLAARLAGGGYLAGSPVVGLWPARLANGLDAHLAAGGHRSIRRWAQAAGVPAVEGELVNVNRPEDLATLDPPPEGEEGRDNAMVEG</sequence>
<feature type="domain" description="MobA-like NTP transferase" evidence="10">
    <location>
        <begin position="5"/>
        <end position="115"/>
    </location>
</feature>
<evidence type="ECO:0000256" key="9">
    <source>
        <dbReference type="SAM" id="MobiDB-lite"/>
    </source>
</evidence>
<evidence type="ECO:0000259" key="10">
    <source>
        <dbReference type="Pfam" id="PF12804"/>
    </source>
</evidence>
<evidence type="ECO:0000256" key="1">
    <source>
        <dbReference type="ARBA" id="ARBA00022490"/>
    </source>
</evidence>
<comment type="catalytic activity">
    <reaction evidence="8">
        <text>Mo-molybdopterin + GTP + H(+) = Mo-molybdopterin guanine dinucleotide + diphosphate</text>
        <dbReference type="Rhea" id="RHEA:34243"/>
        <dbReference type="ChEBI" id="CHEBI:15378"/>
        <dbReference type="ChEBI" id="CHEBI:33019"/>
        <dbReference type="ChEBI" id="CHEBI:37565"/>
        <dbReference type="ChEBI" id="CHEBI:71302"/>
        <dbReference type="ChEBI" id="CHEBI:71310"/>
        <dbReference type="EC" id="2.7.7.77"/>
    </reaction>
</comment>
<keyword evidence="6 8" id="KW-0342">GTP-binding</keyword>
<keyword evidence="12" id="KW-1185">Reference proteome</keyword>
<dbReference type="GO" id="GO:0005737">
    <property type="term" value="C:cytoplasm"/>
    <property type="evidence" value="ECO:0007669"/>
    <property type="project" value="UniProtKB-SubCell"/>
</dbReference>
<evidence type="ECO:0000256" key="2">
    <source>
        <dbReference type="ARBA" id="ARBA00022679"/>
    </source>
</evidence>
<dbReference type="InterPro" id="IPR013482">
    <property type="entry name" value="Molybde_CF_guanTrfase"/>
</dbReference>
<dbReference type="SUPFAM" id="SSF53448">
    <property type="entry name" value="Nucleotide-diphospho-sugar transferases"/>
    <property type="match status" value="1"/>
</dbReference>
<dbReference type="RefSeq" id="WP_183982851.1">
    <property type="nucleotide sequence ID" value="NZ_JACIEV010000002.1"/>
</dbReference>
<evidence type="ECO:0000313" key="11">
    <source>
        <dbReference type="EMBL" id="MBB4153193.1"/>
    </source>
</evidence>
<feature type="region of interest" description="Disordered" evidence="9">
    <location>
        <begin position="160"/>
        <end position="185"/>
    </location>
</feature>
<comment type="domain">
    <text evidence="8">The N-terminal domain determines nucleotide recognition and specific binding, while the C-terminal domain determines the specific binding to the target protein.</text>
</comment>
<dbReference type="CDD" id="cd02503">
    <property type="entry name" value="MobA"/>
    <property type="match status" value="1"/>
</dbReference>
<dbReference type="Pfam" id="PF12804">
    <property type="entry name" value="NTP_transf_3"/>
    <property type="match status" value="1"/>
</dbReference>
<keyword evidence="5 8" id="KW-0460">Magnesium</keyword>
<dbReference type="EC" id="2.7.7.77" evidence="8"/>
<evidence type="ECO:0000256" key="6">
    <source>
        <dbReference type="ARBA" id="ARBA00023134"/>
    </source>
</evidence>
<keyword evidence="11" id="KW-0548">Nucleotidyltransferase</keyword>
<comment type="cofactor">
    <cofactor evidence="8">
        <name>Mg(2+)</name>
        <dbReference type="ChEBI" id="CHEBI:18420"/>
    </cofactor>
</comment>
<comment type="function">
    <text evidence="8">Transfers a GMP moiety from GTP to Mo-molybdopterin (Mo-MPT) cofactor (Moco or molybdenum cofactor) to form Mo-molybdopterin guanine dinucleotide (Mo-MGD) cofactor.</text>
</comment>
<protein>
    <recommendedName>
        <fullName evidence="8">Molybdenum cofactor guanylyltransferase</fullName>
        <shortName evidence="8">MoCo guanylyltransferase</shortName>
        <ecNumber evidence="8">2.7.7.77</ecNumber>
    </recommendedName>
    <alternativeName>
        <fullName evidence="8">GTP:molybdopterin guanylyltransferase</fullName>
    </alternativeName>
    <alternativeName>
        <fullName evidence="8">Mo-MPT guanylyltransferase</fullName>
    </alternativeName>
    <alternativeName>
        <fullName evidence="8">Molybdopterin guanylyltransferase</fullName>
    </alternativeName>
    <alternativeName>
        <fullName evidence="8">Molybdopterin-guanine dinucleotide synthase</fullName>
        <shortName evidence="8">MGD synthase</shortName>
    </alternativeName>
</protein>
<dbReference type="AlphaFoldDB" id="A0A840F1H8"/>
<dbReference type="HAMAP" id="MF_00316">
    <property type="entry name" value="MobA"/>
    <property type="match status" value="1"/>
</dbReference>
<feature type="compositionally biased region" description="Basic and acidic residues" evidence="9">
    <location>
        <begin position="175"/>
        <end position="185"/>
    </location>
</feature>
<proteinExistence type="inferred from homology"/>
<comment type="subunit">
    <text evidence="8">Monomer.</text>
</comment>
<comment type="caution">
    <text evidence="11">The sequence shown here is derived from an EMBL/GenBank/DDBJ whole genome shotgun (WGS) entry which is preliminary data.</text>
</comment>
<dbReference type="GO" id="GO:0046872">
    <property type="term" value="F:metal ion binding"/>
    <property type="evidence" value="ECO:0007669"/>
    <property type="project" value="UniProtKB-KW"/>
</dbReference>
<evidence type="ECO:0000313" key="12">
    <source>
        <dbReference type="Proteomes" id="UP000529795"/>
    </source>
</evidence>
<comment type="subcellular location">
    <subcellularLocation>
        <location evidence="8">Cytoplasm</location>
    </subcellularLocation>
</comment>
<dbReference type="Proteomes" id="UP000529795">
    <property type="component" value="Unassembled WGS sequence"/>
</dbReference>
<dbReference type="PANTHER" id="PTHR19136">
    <property type="entry name" value="MOLYBDENUM COFACTOR GUANYLYLTRANSFERASE"/>
    <property type="match status" value="1"/>
</dbReference>
<accession>A0A840F1H8</accession>
<dbReference type="Gene3D" id="3.90.550.10">
    <property type="entry name" value="Spore Coat Polysaccharide Biosynthesis Protein SpsA, Chain A"/>
    <property type="match status" value="1"/>
</dbReference>
<dbReference type="GO" id="GO:0006777">
    <property type="term" value="P:Mo-molybdopterin cofactor biosynthetic process"/>
    <property type="evidence" value="ECO:0007669"/>
    <property type="project" value="UniProtKB-KW"/>
</dbReference>
<dbReference type="GO" id="GO:0061603">
    <property type="term" value="F:molybdenum cofactor guanylyltransferase activity"/>
    <property type="evidence" value="ECO:0007669"/>
    <property type="project" value="UniProtKB-EC"/>
</dbReference>
<comment type="caution">
    <text evidence="8">Lacks conserved residue(s) required for the propagation of feature annotation.</text>
</comment>
<evidence type="ECO:0000256" key="4">
    <source>
        <dbReference type="ARBA" id="ARBA00022741"/>
    </source>
</evidence>
<feature type="binding site" evidence="8">
    <location>
        <begin position="8"/>
        <end position="10"/>
    </location>
    <ligand>
        <name>GTP</name>
        <dbReference type="ChEBI" id="CHEBI:37565"/>
    </ligand>
</feature>
<evidence type="ECO:0000256" key="8">
    <source>
        <dbReference type="HAMAP-Rule" id="MF_00316"/>
    </source>
</evidence>
<organism evidence="11 12">
    <name type="scientific">Sphingomonas jinjuensis</name>
    <dbReference type="NCBI Taxonomy" id="535907"/>
    <lineage>
        <taxon>Bacteria</taxon>
        <taxon>Pseudomonadati</taxon>
        <taxon>Pseudomonadota</taxon>
        <taxon>Alphaproteobacteria</taxon>
        <taxon>Sphingomonadales</taxon>
        <taxon>Sphingomonadaceae</taxon>
        <taxon>Sphingomonas</taxon>
    </lineage>
</organism>
<keyword evidence="2 8" id="KW-0808">Transferase</keyword>
<dbReference type="InterPro" id="IPR029044">
    <property type="entry name" value="Nucleotide-diphossugar_trans"/>
</dbReference>
<keyword evidence="1 8" id="KW-0963">Cytoplasm</keyword>
<feature type="binding site" evidence="8">
    <location>
        <position position="93"/>
    </location>
    <ligand>
        <name>Mg(2+)</name>
        <dbReference type="ChEBI" id="CHEBI:18420"/>
    </ligand>
</feature>